<comment type="subcellular location">
    <subcellularLocation>
        <location evidence="1">Endomembrane system</location>
        <topology evidence="1">Multi-pass membrane protein</topology>
    </subcellularLocation>
</comment>
<feature type="domain" description="HTTM-like" evidence="6">
    <location>
        <begin position="24"/>
        <end position="307"/>
    </location>
</feature>
<keyword evidence="8" id="KW-1185">Reference proteome</keyword>
<dbReference type="PANTHER" id="PTHR39535">
    <property type="entry name" value="SPORULATION-DELAYING PROTEIN SDPB"/>
    <property type="match status" value="1"/>
</dbReference>
<evidence type="ECO:0000256" key="2">
    <source>
        <dbReference type="ARBA" id="ARBA00022692"/>
    </source>
</evidence>
<feature type="transmembrane region" description="Helical" evidence="5">
    <location>
        <begin position="242"/>
        <end position="263"/>
    </location>
</feature>
<feature type="transmembrane region" description="Helical" evidence="5">
    <location>
        <begin position="121"/>
        <end position="144"/>
    </location>
</feature>
<dbReference type="InterPro" id="IPR011020">
    <property type="entry name" value="HTTM-like"/>
</dbReference>
<dbReference type="GO" id="GO:0012505">
    <property type="term" value="C:endomembrane system"/>
    <property type="evidence" value="ECO:0007669"/>
    <property type="project" value="UniProtKB-SubCell"/>
</dbReference>
<dbReference type="RefSeq" id="WP_197529110.1">
    <property type="nucleotide sequence ID" value="NZ_CP036278.1"/>
</dbReference>
<protein>
    <recommendedName>
        <fullName evidence="6">HTTM-like domain-containing protein</fullName>
    </recommendedName>
</protein>
<evidence type="ECO:0000259" key="6">
    <source>
        <dbReference type="SMART" id="SM00752"/>
    </source>
</evidence>
<gene>
    <name evidence="7" type="ORF">Pan181_20370</name>
</gene>
<keyword evidence="2 5" id="KW-0812">Transmembrane</keyword>
<evidence type="ECO:0000256" key="5">
    <source>
        <dbReference type="SAM" id="Phobius"/>
    </source>
</evidence>
<evidence type="ECO:0000256" key="3">
    <source>
        <dbReference type="ARBA" id="ARBA00022989"/>
    </source>
</evidence>
<evidence type="ECO:0000313" key="8">
    <source>
        <dbReference type="Proteomes" id="UP000315750"/>
    </source>
</evidence>
<evidence type="ECO:0000256" key="1">
    <source>
        <dbReference type="ARBA" id="ARBA00004127"/>
    </source>
</evidence>
<organism evidence="7 8">
    <name type="scientific">Aeoliella mucimassa</name>
    <dbReference type="NCBI Taxonomy" id="2527972"/>
    <lineage>
        <taxon>Bacteria</taxon>
        <taxon>Pseudomonadati</taxon>
        <taxon>Planctomycetota</taxon>
        <taxon>Planctomycetia</taxon>
        <taxon>Pirellulales</taxon>
        <taxon>Lacipirellulaceae</taxon>
        <taxon>Aeoliella</taxon>
    </lineage>
</organism>
<evidence type="ECO:0000313" key="7">
    <source>
        <dbReference type="EMBL" id="QDU55840.1"/>
    </source>
</evidence>
<keyword evidence="3 5" id="KW-1133">Transmembrane helix</keyword>
<dbReference type="Proteomes" id="UP000315750">
    <property type="component" value="Chromosome"/>
</dbReference>
<keyword evidence="4 5" id="KW-0472">Membrane</keyword>
<feature type="transmembrane region" description="Helical" evidence="5">
    <location>
        <begin position="270"/>
        <end position="297"/>
    </location>
</feature>
<dbReference type="PANTHER" id="PTHR39535:SF2">
    <property type="entry name" value="HTTM DOMAIN-CONTAINING PROTEIN"/>
    <property type="match status" value="1"/>
</dbReference>
<evidence type="ECO:0000256" key="4">
    <source>
        <dbReference type="ARBA" id="ARBA00023136"/>
    </source>
</evidence>
<sequence length="329" mass="37800">MNSLRDALGEYWCDVWDAWNRFWFTAVSPNTLSAIRVFAGAMLFYTHLVWSRDLYSFFGPNGWLPIDYFRVEHGPAAEGEWPSFAWTLFQHLESPWLIWLVHIVALTCFFLLMIGLFSRWVAVLSAFFAIMYAIRVTPGAYFGLDKVNCMLALYLMLGPCGARYSLDRLWRIRSGGSSDVLDSWSANLAIRLIQLHMCSMYLFAGLGKLEGVTWWTGESIWLSIANTGYQSIDVTWLGHFPWLLHLLAHSTVFFELFYPFLIWPRFTRPWLLATAIGMHLFIALCMGMITFGLVMLIGNLAFVYPSTVCKVMDPLARRVTLFVLGEQTE</sequence>
<dbReference type="InterPro" id="IPR052964">
    <property type="entry name" value="Sporulation_signal_mat"/>
</dbReference>
<name>A0A518AM93_9BACT</name>
<dbReference type="KEGG" id="amuc:Pan181_20370"/>
<feature type="transmembrane region" description="Helical" evidence="5">
    <location>
        <begin position="96"/>
        <end position="114"/>
    </location>
</feature>
<dbReference type="AlphaFoldDB" id="A0A518AM93"/>
<feature type="transmembrane region" description="Helical" evidence="5">
    <location>
        <begin position="31"/>
        <end position="50"/>
    </location>
</feature>
<accession>A0A518AM93</accession>
<dbReference type="SMART" id="SM00752">
    <property type="entry name" value="HTTM"/>
    <property type="match status" value="1"/>
</dbReference>
<dbReference type="EMBL" id="CP036278">
    <property type="protein sequence ID" value="QDU55840.1"/>
    <property type="molecule type" value="Genomic_DNA"/>
</dbReference>
<proteinExistence type="predicted"/>
<reference evidence="7 8" key="1">
    <citation type="submission" date="2019-02" db="EMBL/GenBank/DDBJ databases">
        <title>Deep-cultivation of Planctomycetes and their phenomic and genomic characterization uncovers novel biology.</title>
        <authorList>
            <person name="Wiegand S."/>
            <person name="Jogler M."/>
            <person name="Boedeker C."/>
            <person name="Pinto D."/>
            <person name="Vollmers J."/>
            <person name="Rivas-Marin E."/>
            <person name="Kohn T."/>
            <person name="Peeters S.H."/>
            <person name="Heuer A."/>
            <person name="Rast P."/>
            <person name="Oberbeckmann S."/>
            <person name="Bunk B."/>
            <person name="Jeske O."/>
            <person name="Meyerdierks A."/>
            <person name="Storesund J.E."/>
            <person name="Kallscheuer N."/>
            <person name="Luecker S."/>
            <person name="Lage O.M."/>
            <person name="Pohl T."/>
            <person name="Merkel B.J."/>
            <person name="Hornburger P."/>
            <person name="Mueller R.-W."/>
            <person name="Bruemmer F."/>
            <person name="Labrenz M."/>
            <person name="Spormann A.M."/>
            <person name="Op den Camp H."/>
            <person name="Overmann J."/>
            <person name="Amann R."/>
            <person name="Jetten M.S.M."/>
            <person name="Mascher T."/>
            <person name="Medema M.H."/>
            <person name="Devos D.P."/>
            <person name="Kaster A.-K."/>
            <person name="Ovreas L."/>
            <person name="Rohde M."/>
            <person name="Galperin M.Y."/>
            <person name="Jogler C."/>
        </authorList>
    </citation>
    <scope>NUCLEOTIDE SEQUENCE [LARGE SCALE GENOMIC DNA]</scope>
    <source>
        <strain evidence="7 8">Pan181</strain>
    </source>
</reference>